<proteinExistence type="predicted"/>
<dbReference type="HOGENOM" id="CLU_2510942_0_0_0"/>
<gene>
    <name evidence="2" type="ordered locus">Acid_5568</name>
</gene>
<protein>
    <submittedName>
        <fullName evidence="2">Uncharacterized protein</fullName>
    </submittedName>
</protein>
<reference evidence="2" key="1">
    <citation type="submission" date="2006-10" db="EMBL/GenBank/DDBJ databases">
        <title>Complete sequence of Solibacter usitatus Ellin6076.</title>
        <authorList>
            <consortium name="US DOE Joint Genome Institute"/>
            <person name="Copeland A."/>
            <person name="Lucas S."/>
            <person name="Lapidus A."/>
            <person name="Barry K."/>
            <person name="Detter J.C."/>
            <person name="Glavina del Rio T."/>
            <person name="Hammon N."/>
            <person name="Israni S."/>
            <person name="Dalin E."/>
            <person name="Tice H."/>
            <person name="Pitluck S."/>
            <person name="Thompson L.S."/>
            <person name="Brettin T."/>
            <person name="Bruce D."/>
            <person name="Han C."/>
            <person name="Tapia R."/>
            <person name="Gilna P."/>
            <person name="Schmutz J."/>
            <person name="Larimer F."/>
            <person name="Land M."/>
            <person name="Hauser L."/>
            <person name="Kyrpides N."/>
            <person name="Mikhailova N."/>
            <person name="Janssen P.H."/>
            <person name="Kuske C.R."/>
            <person name="Richardson P."/>
        </authorList>
    </citation>
    <scope>NUCLEOTIDE SEQUENCE</scope>
    <source>
        <strain evidence="2">Ellin6076</strain>
    </source>
</reference>
<feature type="region of interest" description="Disordered" evidence="1">
    <location>
        <begin position="1"/>
        <end position="50"/>
    </location>
</feature>
<sequence length="85" mass="9006">MNGAREREILGTGELQGWVAESQRGEPAARSKTPRISGLSGAPGSDGIRGGLDAPLRSRLVGRIAPQIEIVVYTYSGSLMGELKR</sequence>
<dbReference type="AlphaFoldDB" id="Q01V00"/>
<accession>Q01V00</accession>
<dbReference type="KEGG" id="sus:Acid_5568"/>
<evidence type="ECO:0000256" key="1">
    <source>
        <dbReference type="SAM" id="MobiDB-lite"/>
    </source>
</evidence>
<dbReference type="EMBL" id="CP000473">
    <property type="protein sequence ID" value="ABJ86515.1"/>
    <property type="molecule type" value="Genomic_DNA"/>
</dbReference>
<name>Q01V00_SOLUE</name>
<dbReference type="STRING" id="234267.Acid_5568"/>
<organism evidence="2">
    <name type="scientific">Solibacter usitatus (strain Ellin6076)</name>
    <dbReference type="NCBI Taxonomy" id="234267"/>
    <lineage>
        <taxon>Bacteria</taxon>
        <taxon>Pseudomonadati</taxon>
        <taxon>Acidobacteriota</taxon>
        <taxon>Terriglobia</taxon>
        <taxon>Bryobacterales</taxon>
        <taxon>Solibacteraceae</taxon>
        <taxon>Candidatus Solibacter</taxon>
    </lineage>
</organism>
<dbReference type="InParanoid" id="Q01V00"/>
<evidence type="ECO:0000313" key="2">
    <source>
        <dbReference type="EMBL" id="ABJ86515.1"/>
    </source>
</evidence>